<evidence type="ECO:0000313" key="3">
    <source>
        <dbReference type="Proteomes" id="UP000002162"/>
    </source>
</evidence>
<dbReference type="AlphaFoldDB" id="A0A2C9DYE5"/>
<protein>
    <submittedName>
        <fullName evidence="2">Putative membrane protein</fullName>
    </submittedName>
</protein>
<keyword evidence="1" id="KW-1133">Transmembrane helix</keyword>
<accession>A0A2C9DYE5</accession>
<keyword evidence="1" id="KW-0812">Transmembrane</keyword>
<reference evidence="2 3" key="1">
    <citation type="submission" date="2008-02" db="EMBL/GenBank/DDBJ databases">
        <title>Genome sequence of Ureaplasma parvum serovar 3.</title>
        <authorList>
            <person name="Methe B.A."/>
            <person name="Glass J."/>
            <person name="Waites K."/>
            <person name="Shrivastava S."/>
        </authorList>
    </citation>
    <scope>NUCLEOTIDE SEQUENCE [LARGE SCALE GENOMIC DNA]</scope>
    <source>
        <strain evidence="3">ATCC 27815 / 27 / NCTC 11736</strain>
    </source>
</reference>
<dbReference type="InterPro" id="IPR009825">
    <property type="entry name" value="ECF_substrate-spec-like"/>
</dbReference>
<evidence type="ECO:0000256" key="1">
    <source>
        <dbReference type="SAM" id="Phobius"/>
    </source>
</evidence>
<name>A0A2C9DYE5_UREP2</name>
<feature type="transmembrane region" description="Helical" evidence="1">
    <location>
        <begin position="155"/>
        <end position="176"/>
    </location>
</feature>
<dbReference type="HOGENOM" id="CLU_917724_0_0_14"/>
<organism evidence="2 3">
    <name type="scientific">Ureaplasma parvum serovar 3 (strain ATCC 27815 / 27 / NCTC 11736)</name>
    <dbReference type="NCBI Taxonomy" id="505682"/>
    <lineage>
        <taxon>Bacteria</taxon>
        <taxon>Bacillati</taxon>
        <taxon>Mycoplasmatota</taxon>
        <taxon>Mycoplasmoidales</taxon>
        <taxon>Mycoplasmoidaceae</taxon>
        <taxon>Ureaplasma</taxon>
    </lineage>
</organism>
<evidence type="ECO:0000313" key="2">
    <source>
        <dbReference type="EMBL" id="ACA32970.1"/>
    </source>
</evidence>
<dbReference type="Pfam" id="PF07155">
    <property type="entry name" value="ECF-ribofla_trS"/>
    <property type="match status" value="1"/>
</dbReference>
<dbReference type="GeneID" id="29672457"/>
<dbReference type="RefSeq" id="WP_006689139.1">
    <property type="nucleotide sequence ID" value="NC_010503.1"/>
</dbReference>
<feature type="transmembrane region" description="Helical" evidence="1">
    <location>
        <begin position="238"/>
        <end position="261"/>
    </location>
</feature>
<keyword evidence="1" id="KW-0472">Membrane</keyword>
<dbReference type="Proteomes" id="UP000002162">
    <property type="component" value="Chromosome"/>
</dbReference>
<proteinExistence type="predicted"/>
<feature type="transmembrane region" description="Helical" evidence="1">
    <location>
        <begin position="47"/>
        <end position="67"/>
    </location>
</feature>
<feature type="transmembrane region" description="Helical" evidence="1">
    <location>
        <begin position="298"/>
        <end position="317"/>
    </location>
</feature>
<feature type="transmembrane region" description="Helical" evidence="1">
    <location>
        <begin position="118"/>
        <end position="143"/>
    </location>
</feature>
<dbReference type="EMBL" id="CP000942">
    <property type="protein sequence ID" value="ACA32970.1"/>
    <property type="molecule type" value="Genomic_DNA"/>
</dbReference>
<sequence>MNSRFKFNYDINNKLALSFTKDLIANKKQKNKKKFLLFLFPFYPLKLFKTINLIVVFAVLVAIRLGMGFLHIKIPGFNMVISFTWMALMVLGWYFGPLIGIFAGFLVDTLAWLISGGIWFWMYAIQEPIVGFIAGFLGSVATLRKKTKRPIIDLIVNQIFILFFSILTLFMILTLVNDGKNSLFSILKKRDKEINEDWISIFKYLAIAFLATFVLLVEAFVIIYYLRNRNRSKVQLINFIYCSLLVIFSTMLFSFALGPYVSVAYLKYIKVPITNYLKYGVNYYLLPRIIKESIKTPIYIILLSSIISAFDYVFLNIKQINMHKWKH</sequence>
<dbReference type="Gene3D" id="1.10.1760.20">
    <property type="match status" value="1"/>
</dbReference>
<feature type="transmembrane region" description="Helical" evidence="1">
    <location>
        <begin position="79"/>
        <end position="106"/>
    </location>
</feature>
<gene>
    <name evidence="2" type="ordered locus">UPA3_0345</name>
</gene>
<dbReference type="KEGG" id="upa:UPA3_0345"/>
<feature type="transmembrane region" description="Helical" evidence="1">
    <location>
        <begin position="201"/>
        <end position="226"/>
    </location>
</feature>